<reference evidence="1" key="1">
    <citation type="submission" date="2022-11" db="EMBL/GenBank/DDBJ databases">
        <title>Genome Sequence of Boeremia exigua.</title>
        <authorList>
            <person name="Buettner E."/>
        </authorList>
    </citation>
    <scope>NUCLEOTIDE SEQUENCE</scope>
    <source>
        <strain evidence="1">CU02</strain>
    </source>
</reference>
<dbReference type="EMBL" id="JAPHNI010001245">
    <property type="protein sequence ID" value="KAJ8106184.1"/>
    <property type="molecule type" value="Genomic_DNA"/>
</dbReference>
<evidence type="ECO:0000313" key="2">
    <source>
        <dbReference type="Proteomes" id="UP001153331"/>
    </source>
</evidence>
<keyword evidence="2" id="KW-1185">Reference proteome</keyword>
<comment type="caution">
    <text evidence="1">The sequence shown here is derived from an EMBL/GenBank/DDBJ whole genome shotgun (WGS) entry which is preliminary data.</text>
</comment>
<organism evidence="1 2">
    <name type="scientific">Boeremia exigua</name>
    <dbReference type="NCBI Taxonomy" id="749465"/>
    <lineage>
        <taxon>Eukaryota</taxon>
        <taxon>Fungi</taxon>
        <taxon>Dikarya</taxon>
        <taxon>Ascomycota</taxon>
        <taxon>Pezizomycotina</taxon>
        <taxon>Dothideomycetes</taxon>
        <taxon>Pleosporomycetidae</taxon>
        <taxon>Pleosporales</taxon>
        <taxon>Pleosporineae</taxon>
        <taxon>Didymellaceae</taxon>
        <taxon>Boeremia</taxon>
    </lineage>
</organism>
<sequence>MPETVISKYPLILATVATRKEGMTRKQFREHNETIYAPLLKKVAGKVHPLTWTRRYHVEDDECPTGIPMYIIGTPDGLDWDCFGEMTFVDELHYQQFVALLQSDHAIPVLEEEEKFCDAANTKVVVMRRDVSIGERAEVVKLD</sequence>
<accession>A0ACC2HTR6</accession>
<proteinExistence type="predicted"/>
<name>A0ACC2HTR6_9PLEO</name>
<dbReference type="Proteomes" id="UP001153331">
    <property type="component" value="Unassembled WGS sequence"/>
</dbReference>
<gene>
    <name evidence="1" type="ORF">OPT61_g9709</name>
</gene>
<evidence type="ECO:0000313" key="1">
    <source>
        <dbReference type="EMBL" id="KAJ8106184.1"/>
    </source>
</evidence>
<protein>
    <submittedName>
        <fullName evidence="1">Uncharacterized protein</fullName>
    </submittedName>
</protein>